<protein>
    <submittedName>
        <fullName evidence="1">Uncharacterized protein</fullName>
    </submittedName>
</protein>
<dbReference type="Proteomes" id="UP000316476">
    <property type="component" value="Unassembled WGS sequence"/>
</dbReference>
<proteinExistence type="predicted"/>
<sequence length="103" mass="11136">MEVPVCVKCAATDILFPDNDSNHRSISNPVCVLRGQMERMIAVKRLAVSLKNVIKDSPILIGGEELHIDDGAGKVGDHAEHVRILKAEMQGTVASHGKPFDPP</sequence>
<evidence type="ECO:0000313" key="2">
    <source>
        <dbReference type="Proteomes" id="UP000316476"/>
    </source>
</evidence>
<reference evidence="1 2" key="1">
    <citation type="submission" date="2019-02" db="EMBL/GenBank/DDBJ databases">
        <title>Deep-cultivation of Planctomycetes and their phenomic and genomic characterization uncovers novel biology.</title>
        <authorList>
            <person name="Wiegand S."/>
            <person name="Jogler M."/>
            <person name="Boedeker C."/>
            <person name="Pinto D."/>
            <person name="Vollmers J."/>
            <person name="Rivas-Marin E."/>
            <person name="Kohn T."/>
            <person name="Peeters S.H."/>
            <person name="Heuer A."/>
            <person name="Rast P."/>
            <person name="Oberbeckmann S."/>
            <person name="Bunk B."/>
            <person name="Jeske O."/>
            <person name="Meyerdierks A."/>
            <person name="Storesund J.E."/>
            <person name="Kallscheuer N."/>
            <person name="Luecker S."/>
            <person name="Lage O.M."/>
            <person name="Pohl T."/>
            <person name="Merkel B.J."/>
            <person name="Hornburger P."/>
            <person name="Mueller R.-W."/>
            <person name="Bruemmer F."/>
            <person name="Labrenz M."/>
            <person name="Spormann A.M."/>
            <person name="Op Den Camp H."/>
            <person name="Overmann J."/>
            <person name="Amann R."/>
            <person name="Jetten M.S.M."/>
            <person name="Mascher T."/>
            <person name="Medema M.H."/>
            <person name="Devos D.P."/>
            <person name="Kaster A.-K."/>
            <person name="Ovreas L."/>
            <person name="Rohde M."/>
            <person name="Galperin M.Y."/>
            <person name="Jogler C."/>
        </authorList>
    </citation>
    <scope>NUCLEOTIDE SEQUENCE [LARGE SCALE GENOMIC DNA]</scope>
    <source>
        <strain evidence="1 2">V7</strain>
    </source>
</reference>
<dbReference type="AlphaFoldDB" id="A0A5C6FM94"/>
<evidence type="ECO:0000313" key="1">
    <source>
        <dbReference type="EMBL" id="TWU62589.1"/>
    </source>
</evidence>
<name>A0A5C6FM94_9PLAN</name>
<organism evidence="1 2">
    <name type="scientific">Crateriforma conspicua</name>
    <dbReference type="NCBI Taxonomy" id="2527996"/>
    <lineage>
        <taxon>Bacteria</taxon>
        <taxon>Pseudomonadati</taxon>
        <taxon>Planctomycetota</taxon>
        <taxon>Planctomycetia</taxon>
        <taxon>Planctomycetales</taxon>
        <taxon>Planctomycetaceae</taxon>
        <taxon>Crateriforma</taxon>
    </lineage>
</organism>
<dbReference type="EMBL" id="SJPZ01000002">
    <property type="protein sequence ID" value="TWU62589.1"/>
    <property type="molecule type" value="Genomic_DNA"/>
</dbReference>
<gene>
    <name evidence="1" type="ORF">V7x_43240</name>
</gene>
<comment type="caution">
    <text evidence="1">The sequence shown here is derived from an EMBL/GenBank/DDBJ whole genome shotgun (WGS) entry which is preliminary data.</text>
</comment>
<accession>A0A5C6FM94</accession>